<comment type="similarity">
    <text evidence="3">Belongs to the TTC4 family.</text>
</comment>
<comment type="caution">
    <text evidence="7">The sequence shown here is derived from an EMBL/GenBank/DDBJ whole genome shotgun (WGS) entry which is preliminary data.</text>
</comment>
<evidence type="ECO:0000313" key="7">
    <source>
        <dbReference type="EMBL" id="KAG2485965.1"/>
    </source>
</evidence>
<keyword evidence="1" id="KW-0677">Repeat</keyword>
<dbReference type="SMART" id="SM00028">
    <property type="entry name" value="TPR"/>
    <property type="match status" value="2"/>
</dbReference>
<dbReference type="GO" id="GO:0030544">
    <property type="term" value="F:Hsp70 protein binding"/>
    <property type="evidence" value="ECO:0007669"/>
    <property type="project" value="TreeGrafter"/>
</dbReference>
<protein>
    <recommendedName>
        <fullName evidence="6">Cns1/TTC4 wheel domain-containing protein</fullName>
    </recommendedName>
</protein>
<dbReference type="PANTHER" id="PTHR46035:SF1">
    <property type="entry name" value="TETRATRICOPEPTIDE REPEAT PROTEIN 4"/>
    <property type="match status" value="1"/>
</dbReference>
<dbReference type="GO" id="GO:0051879">
    <property type="term" value="F:Hsp90 protein binding"/>
    <property type="evidence" value="ECO:0007669"/>
    <property type="project" value="InterPro"/>
</dbReference>
<evidence type="ECO:0000256" key="2">
    <source>
        <dbReference type="ARBA" id="ARBA00022803"/>
    </source>
</evidence>
<evidence type="ECO:0000256" key="4">
    <source>
        <dbReference type="SAM" id="Coils"/>
    </source>
</evidence>
<dbReference type="InterPro" id="IPR011990">
    <property type="entry name" value="TPR-like_helical_dom_sf"/>
</dbReference>
<gene>
    <name evidence="7" type="ORF">HYH03_015291</name>
</gene>
<dbReference type="GO" id="GO:0006457">
    <property type="term" value="P:protein folding"/>
    <property type="evidence" value="ECO:0007669"/>
    <property type="project" value="TreeGrafter"/>
</dbReference>
<name>A0A836BRA1_9CHLO</name>
<dbReference type="CDD" id="cd21377">
    <property type="entry name" value="CTWD_Cns1-like"/>
    <property type="match status" value="1"/>
</dbReference>
<dbReference type="InterPro" id="IPR044059">
    <property type="entry name" value="Csn1/TTC4_wheel"/>
</dbReference>
<evidence type="ECO:0000256" key="3">
    <source>
        <dbReference type="ARBA" id="ARBA00023602"/>
    </source>
</evidence>
<dbReference type="OrthoDB" id="420195at2759"/>
<feature type="coiled-coil region" evidence="4">
    <location>
        <begin position="131"/>
        <end position="164"/>
    </location>
</feature>
<sequence length="345" mass="38079">MQAIDEEVPPEEKAENFKKQGNNKLRLAQSDKADTAARRTLLREAVQAYTDGLAVKVSNAQMNAVLLSNRAHVQLLLGNFRKALEDALAARQLEPGNVKALFRAARAASKLAQWGQCLALCEEGRAADPASKEFEGMAKEASAKLEEQRQKEAAAAAAAEAEAAPARALAEALTARGYKLTRPQVSLGQRTRPELRPDGSLVWPVLLLYPESGGQDVVEAFGEEDTFEEHLDMMFGPEAPPLEWDADRAYARDRVELYYLAHAGRPLGRDQLVEAMQGRWPKGADSADMGPQRYGSRAARLRRINPRHTLRKVLASEDHVVPGLPLFFVVARDTAYRQRFLESGQ</sequence>
<accession>A0A836BRA1</accession>
<dbReference type="Pfam" id="PF18972">
    <property type="entry name" value="Wheel"/>
    <property type="match status" value="1"/>
</dbReference>
<reference evidence="7" key="1">
    <citation type="journal article" date="2020" name="bioRxiv">
        <title>Comparative genomics of Chlamydomonas.</title>
        <authorList>
            <person name="Craig R.J."/>
            <person name="Hasan A.R."/>
            <person name="Ness R.W."/>
            <person name="Keightley P.D."/>
        </authorList>
    </citation>
    <scope>NUCLEOTIDE SEQUENCE</scope>
    <source>
        <strain evidence="7">CCAP 11/70</strain>
    </source>
</reference>
<dbReference type="SUPFAM" id="SSF48452">
    <property type="entry name" value="TPR-like"/>
    <property type="match status" value="1"/>
</dbReference>
<keyword evidence="8" id="KW-1185">Reference proteome</keyword>
<dbReference type="GO" id="GO:0005829">
    <property type="term" value="C:cytosol"/>
    <property type="evidence" value="ECO:0007669"/>
    <property type="project" value="TreeGrafter"/>
</dbReference>
<keyword evidence="2" id="KW-0802">TPR repeat</keyword>
<dbReference type="InterPro" id="IPR019734">
    <property type="entry name" value="TPR_rpt"/>
</dbReference>
<dbReference type="Proteomes" id="UP000612055">
    <property type="component" value="Unassembled WGS sequence"/>
</dbReference>
<feature type="domain" description="Cns1/TTC4 wheel" evidence="6">
    <location>
        <begin position="197"/>
        <end position="264"/>
    </location>
</feature>
<keyword evidence="4" id="KW-0175">Coiled coil</keyword>
<proteinExistence type="inferred from homology"/>
<feature type="region of interest" description="Disordered" evidence="5">
    <location>
        <begin position="1"/>
        <end position="31"/>
    </location>
</feature>
<evidence type="ECO:0000259" key="6">
    <source>
        <dbReference type="Pfam" id="PF18972"/>
    </source>
</evidence>
<dbReference type="EMBL" id="JAEHOE010000119">
    <property type="protein sequence ID" value="KAG2485965.1"/>
    <property type="molecule type" value="Genomic_DNA"/>
</dbReference>
<evidence type="ECO:0000256" key="5">
    <source>
        <dbReference type="SAM" id="MobiDB-lite"/>
    </source>
</evidence>
<dbReference type="Gene3D" id="1.25.40.10">
    <property type="entry name" value="Tetratricopeptide repeat domain"/>
    <property type="match status" value="1"/>
</dbReference>
<organism evidence="7 8">
    <name type="scientific">Edaphochlamys debaryana</name>
    <dbReference type="NCBI Taxonomy" id="47281"/>
    <lineage>
        <taxon>Eukaryota</taxon>
        <taxon>Viridiplantae</taxon>
        <taxon>Chlorophyta</taxon>
        <taxon>core chlorophytes</taxon>
        <taxon>Chlorophyceae</taxon>
        <taxon>CS clade</taxon>
        <taxon>Chlamydomonadales</taxon>
        <taxon>Chlamydomonadales incertae sedis</taxon>
        <taxon>Edaphochlamys</taxon>
    </lineage>
</organism>
<evidence type="ECO:0000313" key="8">
    <source>
        <dbReference type="Proteomes" id="UP000612055"/>
    </source>
</evidence>
<evidence type="ECO:0000256" key="1">
    <source>
        <dbReference type="ARBA" id="ARBA00022737"/>
    </source>
</evidence>
<dbReference type="GO" id="GO:0005634">
    <property type="term" value="C:nucleus"/>
    <property type="evidence" value="ECO:0007669"/>
    <property type="project" value="TreeGrafter"/>
</dbReference>
<dbReference type="AlphaFoldDB" id="A0A836BRA1"/>
<dbReference type="PANTHER" id="PTHR46035">
    <property type="entry name" value="TETRATRICOPEPTIDE REPEAT PROTEIN 4"/>
    <property type="match status" value="1"/>
</dbReference>